<dbReference type="Pfam" id="PF14337">
    <property type="entry name" value="Abi_alpha"/>
    <property type="match status" value="1"/>
</dbReference>
<evidence type="ECO:0000313" key="1">
    <source>
        <dbReference type="EMBL" id="KAF0805946.1"/>
    </source>
</evidence>
<evidence type="ECO:0000313" key="2">
    <source>
        <dbReference type="Proteomes" id="UP000771797"/>
    </source>
</evidence>
<protein>
    <recommendedName>
        <fullName evidence="3">DUF4393 domain-containing protein</fullName>
    </recommendedName>
</protein>
<dbReference type="EMBL" id="AQPF01000012">
    <property type="protein sequence ID" value="KAF0805946.1"/>
    <property type="molecule type" value="Genomic_DNA"/>
</dbReference>
<evidence type="ECO:0008006" key="3">
    <source>
        <dbReference type="Google" id="ProtNLM"/>
    </source>
</evidence>
<accession>A0ABQ6Y991</accession>
<sequence length="217" mass="24612">MPNRSEPQPPVGARVLAILRRLPPIRRAEARFQHVEEEVLRGLRERMDALDPAASHHAEAFQNRLTISLEQDTDTLEMEIVQGLAGHLVSDEWRLLAALSDGSGYPLLTLRRARWRDSGEALHRYSSIGRSAGVYAQEYVPLYLARLINNGLAAALPERAALRMDYELCEGDATFREAQRRWGGERPPLKVRRETLVISPAGQRLWDTVMQLGEEER</sequence>
<reference evidence="1 2" key="1">
    <citation type="submission" date="2012-09" db="EMBL/GenBank/DDBJ databases">
        <title>Genome Sequence of alkane-degrading Bacterium Alcanivorax sp. 6-D-6.</title>
        <authorList>
            <person name="Lai Q."/>
            <person name="Shao Z."/>
        </authorList>
    </citation>
    <scope>NUCLEOTIDE SEQUENCE [LARGE SCALE GENOMIC DNA]</scope>
    <source>
        <strain evidence="1 2">6-D-6</strain>
    </source>
</reference>
<keyword evidence="2" id="KW-1185">Reference proteome</keyword>
<dbReference type="Gene3D" id="3.30.110.190">
    <property type="match status" value="1"/>
</dbReference>
<comment type="caution">
    <text evidence="1">The sequence shown here is derived from an EMBL/GenBank/DDBJ whole genome shotgun (WGS) entry which is preliminary data.</text>
</comment>
<dbReference type="Proteomes" id="UP000771797">
    <property type="component" value="Unassembled WGS sequence"/>
</dbReference>
<proteinExistence type="predicted"/>
<name>A0ABQ6Y991_9GAMM</name>
<dbReference type="InterPro" id="IPR025506">
    <property type="entry name" value="Abi_alpha"/>
</dbReference>
<organism evidence="1 2">
    <name type="scientific">Alcanivorax xiamenensis</name>
    <dbReference type="NCBI Taxonomy" id="1177156"/>
    <lineage>
        <taxon>Bacteria</taxon>
        <taxon>Pseudomonadati</taxon>
        <taxon>Pseudomonadota</taxon>
        <taxon>Gammaproteobacteria</taxon>
        <taxon>Oceanospirillales</taxon>
        <taxon>Alcanivoracaceae</taxon>
        <taxon>Alcanivorax</taxon>
    </lineage>
</organism>
<gene>
    <name evidence="1" type="ORF">A6D6_02002</name>
</gene>